<dbReference type="AlphaFoldDB" id="A0AAN9MZ18"/>
<dbReference type="Gene3D" id="1.10.630.10">
    <property type="entry name" value="Cytochrome P450"/>
    <property type="match status" value="2"/>
</dbReference>
<name>A0AAN9MZ18_CANGL</name>
<dbReference type="GO" id="GO:0005506">
    <property type="term" value="F:iron ion binding"/>
    <property type="evidence" value="ECO:0007669"/>
    <property type="project" value="InterPro"/>
</dbReference>
<comment type="caution">
    <text evidence="2">The sequence shown here is derived from an EMBL/GenBank/DDBJ whole genome shotgun (WGS) entry which is preliminary data.</text>
</comment>
<dbReference type="GO" id="GO:0004497">
    <property type="term" value="F:monooxygenase activity"/>
    <property type="evidence" value="ECO:0007669"/>
    <property type="project" value="InterPro"/>
</dbReference>
<accession>A0AAN9MZ18</accession>
<dbReference type="InterPro" id="IPR001128">
    <property type="entry name" value="Cyt_P450"/>
</dbReference>
<dbReference type="GO" id="GO:0016705">
    <property type="term" value="F:oxidoreductase activity, acting on paired donors, with incorporation or reduction of molecular oxygen"/>
    <property type="evidence" value="ECO:0007669"/>
    <property type="project" value="InterPro"/>
</dbReference>
<dbReference type="GO" id="GO:0020037">
    <property type="term" value="F:heme binding"/>
    <property type="evidence" value="ECO:0007669"/>
    <property type="project" value="InterPro"/>
</dbReference>
<dbReference type="EMBL" id="JAYMYQ010000001">
    <property type="protein sequence ID" value="KAK7360684.1"/>
    <property type="molecule type" value="Genomic_DNA"/>
</dbReference>
<organism evidence="2 3">
    <name type="scientific">Canavalia gladiata</name>
    <name type="common">Sword bean</name>
    <name type="synonym">Dolichos gladiatus</name>
    <dbReference type="NCBI Taxonomy" id="3824"/>
    <lineage>
        <taxon>Eukaryota</taxon>
        <taxon>Viridiplantae</taxon>
        <taxon>Streptophyta</taxon>
        <taxon>Embryophyta</taxon>
        <taxon>Tracheophyta</taxon>
        <taxon>Spermatophyta</taxon>
        <taxon>Magnoliopsida</taxon>
        <taxon>eudicotyledons</taxon>
        <taxon>Gunneridae</taxon>
        <taxon>Pentapetalae</taxon>
        <taxon>rosids</taxon>
        <taxon>fabids</taxon>
        <taxon>Fabales</taxon>
        <taxon>Fabaceae</taxon>
        <taxon>Papilionoideae</taxon>
        <taxon>50 kb inversion clade</taxon>
        <taxon>NPAAA clade</taxon>
        <taxon>indigoferoid/millettioid clade</taxon>
        <taxon>Phaseoleae</taxon>
        <taxon>Canavalia</taxon>
    </lineage>
</organism>
<dbReference type="Pfam" id="PF00067">
    <property type="entry name" value="p450"/>
    <property type="match status" value="1"/>
</dbReference>
<keyword evidence="3" id="KW-1185">Reference proteome</keyword>
<evidence type="ECO:0000256" key="1">
    <source>
        <dbReference type="SAM" id="MobiDB-lite"/>
    </source>
</evidence>
<dbReference type="Proteomes" id="UP001367508">
    <property type="component" value="Unassembled WGS sequence"/>
</dbReference>
<evidence type="ECO:0000313" key="2">
    <source>
        <dbReference type="EMBL" id="KAK7360684.1"/>
    </source>
</evidence>
<sequence>MTKQTPGYENPDTSGTKSSSRISPDWVTSLSKSLTLTKEDFRIPVASANLDDVSDLLDGALVLPLSKWMQDYGPIYRLVAGPRNFVVANDPAIAKHVLKNYGKYAQGDKKFSQLTLDAIGLSAFNYNFDSPNIDYPVTEVSGAQLRDDLLSLLVAGHKTTGSVLTWILYLQSKSSSSLVRAQEEVAESVMHVGPYRIQAWLGGVARYETLDPPMDVNSFLACDGWIRFTEDGETEPNTILLPNCRIRRLWSNLRSHSSIFGKLRNQNGTGTFQNSKFQWFESLGGKLVLLEPSDIHLEL</sequence>
<feature type="region of interest" description="Disordered" evidence="1">
    <location>
        <begin position="1"/>
        <end position="24"/>
    </location>
</feature>
<reference evidence="2 3" key="1">
    <citation type="submission" date="2024-01" db="EMBL/GenBank/DDBJ databases">
        <title>The genomes of 5 underutilized Papilionoideae crops provide insights into root nodulation and disease resistanc.</title>
        <authorList>
            <person name="Jiang F."/>
        </authorList>
    </citation>
    <scope>NUCLEOTIDE SEQUENCE [LARGE SCALE GENOMIC DNA]</scope>
    <source>
        <strain evidence="2">LVBAO_FW01</strain>
        <tissue evidence="2">Leaves</tissue>
    </source>
</reference>
<protein>
    <submittedName>
        <fullName evidence="2">Uncharacterized protein</fullName>
    </submittedName>
</protein>
<gene>
    <name evidence="2" type="ORF">VNO77_02693</name>
</gene>
<proteinExistence type="predicted"/>
<evidence type="ECO:0000313" key="3">
    <source>
        <dbReference type="Proteomes" id="UP001367508"/>
    </source>
</evidence>
<dbReference type="SUPFAM" id="SSF48264">
    <property type="entry name" value="Cytochrome P450"/>
    <property type="match status" value="1"/>
</dbReference>
<dbReference type="InterPro" id="IPR036396">
    <property type="entry name" value="Cyt_P450_sf"/>
</dbReference>